<keyword evidence="3" id="KW-1185">Reference proteome</keyword>
<protein>
    <submittedName>
        <fullName evidence="2">Uncharacterized protein</fullName>
    </submittedName>
</protein>
<evidence type="ECO:0000256" key="1">
    <source>
        <dbReference type="SAM" id="MobiDB-lite"/>
    </source>
</evidence>
<dbReference type="Proteomes" id="UP000828390">
    <property type="component" value="Unassembled WGS sequence"/>
</dbReference>
<name>A0A9D4BWD9_DREPO</name>
<gene>
    <name evidence="2" type="ORF">DPMN_071578</name>
</gene>
<dbReference type="AlphaFoldDB" id="A0A9D4BWD9"/>
<feature type="compositionally biased region" description="Basic and acidic residues" evidence="1">
    <location>
        <begin position="14"/>
        <end position="24"/>
    </location>
</feature>
<evidence type="ECO:0000313" key="3">
    <source>
        <dbReference type="Proteomes" id="UP000828390"/>
    </source>
</evidence>
<sequence length="52" mass="5948">MMQMTFLPLLHPPTPERMHSRAPPDPRNSSPGTEPPNAYARRTIPTKYMPCE</sequence>
<feature type="region of interest" description="Disordered" evidence="1">
    <location>
        <begin position="1"/>
        <end position="52"/>
    </location>
</feature>
<organism evidence="2 3">
    <name type="scientific">Dreissena polymorpha</name>
    <name type="common">Zebra mussel</name>
    <name type="synonym">Mytilus polymorpha</name>
    <dbReference type="NCBI Taxonomy" id="45954"/>
    <lineage>
        <taxon>Eukaryota</taxon>
        <taxon>Metazoa</taxon>
        <taxon>Spiralia</taxon>
        <taxon>Lophotrochozoa</taxon>
        <taxon>Mollusca</taxon>
        <taxon>Bivalvia</taxon>
        <taxon>Autobranchia</taxon>
        <taxon>Heteroconchia</taxon>
        <taxon>Euheterodonta</taxon>
        <taxon>Imparidentia</taxon>
        <taxon>Neoheterodontei</taxon>
        <taxon>Myida</taxon>
        <taxon>Dreissenoidea</taxon>
        <taxon>Dreissenidae</taxon>
        <taxon>Dreissena</taxon>
    </lineage>
</organism>
<evidence type="ECO:0000313" key="2">
    <source>
        <dbReference type="EMBL" id="KAH3711902.1"/>
    </source>
</evidence>
<accession>A0A9D4BWD9</accession>
<dbReference type="EMBL" id="JAIWYP010000014">
    <property type="protein sequence ID" value="KAH3711902.1"/>
    <property type="molecule type" value="Genomic_DNA"/>
</dbReference>
<proteinExistence type="predicted"/>
<reference evidence="2" key="1">
    <citation type="journal article" date="2019" name="bioRxiv">
        <title>The Genome of the Zebra Mussel, Dreissena polymorpha: A Resource for Invasive Species Research.</title>
        <authorList>
            <person name="McCartney M.A."/>
            <person name="Auch B."/>
            <person name="Kono T."/>
            <person name="Mallez S."/>
            <person name="Zhang Y."/>
            <person name="Obille A."/>
            <person name="Becker A."/>
            <person name="Abrahante J.E."/>
            <person name="Garbe J."/>
            <person name="Badalamenti J.P."/>
            <person name="Herman A."/>
            <person name="Mangelson H."/>
            <person name="Liachko I."/>
            <person name="Sullivan S."/>
            <person name="Sone E.D."/>
            <person name="Koren S."/>
            <person name="Silverstein K.A.T."/>
            <person name="Beckman K.B."/>
            <person name="Gohl D.M."/>
        </authorList>
    </citation>
    <scope>NUCLEOTIDE SEQUENCE</scope>
    <source>
        <strain evidence="2">Duluth1</strain>
        <tissue evidence="2">Whole animal</tissue>
    </source>
</reference>
<comment type="caution">
    <text evidence="2">The sequence shown here is derived from an EMBL/GenBank/DDBJ whole genome shotgun (WGS) entry which is preliminary data.</text>
</comment>
<reference evidence="2" key="2">
    <citation type="submission" date="2020-11" db="EMBL/GenBank/DDBJ databases">
        <authorList>
            <person name="McCartney M.A."/>
            <person name="Auch B."/>
            <person name="Kono T."/>
            <person name="Mallez S."/>
            <person name="Becker A."/>
            <person name="Gohl D.M."/>
            <person name="Silverstein K.A.T."/>
            <person name="Koren S."/>
            <person name="Bechman K.B."/>
            <person name="Herman A."/>
            <person name="Abrahante J.E."/>
            <person name="Garbe J."/>
        </authorList>
    </citation>
    <scope>NUCLEOTIDE SEQUENCE</scope>
    <source>
        <strain evidence="2">Duluth1</strain>
        <tissue evidence="2">Whole animal</tissue>
    </source>
</reference>